<evidence type="ECO:0000259" key="1">
    <source>
        <dbReference type="PROSITE" id="PS50983"/>
    </source>
</evidence>
<dbReference type="HOGENOM" id="CLU_025776_1_0_10"/>
<gene>
    <name evidence="2" type="ORF">HMPREF9420_0292</name>
</gene>
<accession>E6MLC5</accession>
<dbReference type="EMBL" id="AEQO01000025">
    <property type="protein sequence ID" value="EFV05562.1"/>
    <property type="molecule type" value="Genomic_DNA"/>
</dbReference>
<evidence type="ECO:0000313" key="3">
    <source>
        <dbReference type="Proteomes" id="UP000003874"/>
    </source>
</evidence>
<dbReference type="SUPFAM" id="SSF53807">
    <property type="entry name" value="Helical backbone' metal receptor"/>
    <property type="match status" value="1"/>
</dbReference>
<dbReference type="PROSITE" id="PS50983">
    <property type="entry name" value="FE_B12_PBP"/>
    <property type="match status" value="1"/>
</dbReference>
<dbReference type="eggNOG" id="COG0614">
    <property type="taxonomic scope" value="Bacteria"/>
</dbReference>
<sequence>MEVMRKDLFAFLIIIIGVFTSCNHSQTRLEASGGDTVRFEYARHLKIVKYQGYSIATLTDPWKQGKILHTYALVPKGKAGDEVCKAFSSDNNQEVTIVRTPITRSVVFTTVHCALLYDLKAESAIKGVCDLQYISIPDVQQRAKLPISDAHHVFDCGNSMSSNVEKIIDLKPEAIMVSPFENSGGYGKLDKLHIPLIEMADYMEESSLGRAEWMKFYGMLFGREKAADSLFNKVKSNYERLMQKAQTAKQTRSVFTERMMGNVWYVPGGRSVIGGLLQDARARYVFANDTHSGSVALSFESVLDRAGKADIWLFKYNEHPSTLQELLKENAGYGEFKAVKTHQVFACDCTRRPYYEEVSFHPDRLLSDVIQIVYPDIAGFAPMHYYQRLK</sequence>
<reference evidence="2 3" key="1">
    <citation type="submission" date="2010-12" db="EMBL/GenBank/DDBJ databases">
        <authorList>
            <person name="Muzny D."/>
            <person name="Qin X."/>
            <person name="Deng J."/>
            <person name="Jiang H."/>
            <person name="Liu Y."/>
            <person name="Qu J."/>
            <person name="Song X.-Z."/>
            <person name="Zhang L."/>
            <person name="Thornton R."/>
            <person name="Coyle M."/>
            <person name="Francisco L."/>
            <person name="Jackson L."/>
            <person name="Javaid M."/>
            <person name="Korchina V."/>
            <person name="Kovar C."/>
            <person name="Mata R."/>
            <person name="Mathew T."/>
            <person name="Ngo R."/>
            <person name="Nguyen L."/>
            <person name="Nguyen N."/>
            <person name="Okwuonu G."/>
            <person name="Ongeri F."/>
            <person name="Pham C."/>
            <person name="Simmons D."/>
            <person name="Wilczek-Boney K."/>
            <person name="Hale W."/>
            <person name="Jakkamsetti A."/>
            <person name="Pham P."/>
            <person name="Ruth R."/>
            <person name="San Lucas F."/>
            <person name="Warren J."/>
            <person name="Zhang J."/>
            <person name="Zhao Z."/>
            <person name="Zhou C."/>
            <person name="Zhu D."/>
            <person name="Lee S."/>
            <person name="Bess C."/>
            <person name="Blankenburg K."/>
            <person name="Forbes L."/>
            <person name="Fu Q."/>
            <person name="Gubbala S."/>
            <person name="Hirani K."/>
            <person name="Jayaseelan J.C."/>
            <person name="Lara F."/>
            <person name="Munidasa M."/>
            <person name="Palculict T."/>
            <person name="Patil S."/>
            <person name="Pu L.-L."/>
            <person name="Saada N."/>
            <person name="Tang L."/>
            <person name="Weissenberger G."/>
            <person name="Zhu Y."/>
            <person name="Hemphill L."/>
            <person name="Shang Y."/>
            <person name="Youmans B."/>
            <person name="Ayvaz T."/>
            <person name="Ross M."/>
            <person name="Santibanez J."/>
            <person name="Aqrawi P."/>
            <person name="Gross S."/>
            <person name="Joshi V."/>
            <person name="Fowler G."/>
            <person name="Nazareth L."/>
            <person name="Reid J."/>
            <person name="Worley K."/>
            <person name="Petrosino J."/>
            <person name="Highlander S."/>
            <person name="Gibbs R."/>
        </authorList>
    </citation>
    <scope>NUCLEOTIDE SEQUENCE [LARGE SCALE GENOMIC DNA]</scope>
    <source>
        <strain evidence="2 3">DSM 15606</strain>
    </source>
</reference>
<organism evidence="2 3">
    <name type="scientific">Segatella salivae DSM 15606</name>
    <dbReference type="NCBI Taxonomy" id="888832"/>
    <lineage>
        <taxon>Bacteria</taxon>
        <taxon>Pseudomonadati</taxon>
        <taxon>Bacteroidota</taxon>
        <taxon>Bacteroidia</taxon>
        <taxon>Bacteroidales</taxon>
        <taxon>Prevotellaceae</taxon>
        <taxon>Segatella</taxon>
    </lineage>
</organism>
<feature type="domain" description="Fe/B12 periplasmic-binding" evidence="1">
    <location>
        <begin position="104"/>
        <end position="377"/>
    </location>
</feature>
<dbReference type="PANTHER" id="PTHR30535">
    <property type="entry name" value="VITAMIN B12-BINDING PROTEIN"/>
    <property type="match status" value="1"/>
</dbReference>
<dbReference type="STRING" id="888832.HMPREF9420_0292"/>
<dbReference type="GO" id="GO:0071281">
    <property type="term" value="P:cellular response to iron ion"/>
    <property type="evidence" value="ECO:0007669"/>
    <property type="project" value="TreeGrafter"/>
</dbReference>
<dbReference type="Gene3D" id="3.40.50.1980">
    <property type="entry name" value="Nitrogenase molybdenum iron protein domain"/>
    <property type="match status" value="2"/>
</dbReference>
<dbReference type="AlphaFoldDB" id="E6MLC5"/>
<comment type="caution">
    <text evidence="2">The sequence shown here is derived from an EMBL/GenBank/DDBJ whole genome shotgun (WGS) entry which is preliminary data.</text>
</comment>
<dbReference type="PANTHER" id="PTHR30535:SF34">
    <property type="entry name" value="MOLYBDATE-BINDING PROTEIN MOLA"/>
    <property type="match status" value="1"/>
</dbReference>
<dbReference type="Pfam" id="PF01497">
    <property type="entry name" value="Peripla_BP_2"/>
    <property type="match status" value="1"/>
</dbReference>
<dbReference type="InterPro" id="IPR050902">
    <property type="entry name" value="ABC_Transporter_SBP"/>
</dbReference>
<evidence type="ECO:0000313" key="2">
    <source>
        <dbReference type="EMBL" id="EFV05562.1"/>
    </source>
</evidence>
<proteinExistence type="predicted"/>
<dbReference type="InterPro" id="IPR002491">
    <property type="entry name" value="ABC_transptr_periplasmic_BD"/>
</dbReference>
<dbReference type="Proteomes" id="UP000003874">
    <property type="component" value="Unassembled WGS sequence"/>
</dbReference>
<dbReference type="PROSITE" id="PS51257">
    <property type="entry name" value="PROKAR_LIPOPROTEIN"/>
    <property type="match status" value="1"/>
</dbReference>
<name>E6MLC5_9BACT</name>
<keyword evidence="3" id="KW-1185">Reference proteome</keyword>
<protein>
    <submittedName>
        <fullName evidence="2">Periplasmic binding protein</fullName>
    </submittedName>
</protein>